<dbReference type="RefSeq" id="WP_104763485.1">
    <property type="nucleotide sequence ID" value="NZ_FZPM01000025.1"/>
</dbReference>
<dbReference type="Proteomes" id="UP000256424">
    <property type="component" value="Unassembled WGS sequence"/>
</dbReference>
<evidence type="ECO:0000313" key="9">
    <source>
        <dbReference type="Proteomes" id="UP000256424"/>
    </source>
</evidence>
<comment type="caution">
    <text evidence="8">The sequence shown here is derived from an EMBL/GenBank/DDBJ whole genome shotgun (WGS) entry which is preliminary data.</text>
</comment>
<keyword evidence="3 5" id="KW-0175">Coiled coil</keyword>
<organism evidence="8 9">
    <name type="scientific">Helicobacter aurati</name>
    <dbReference type="NCBI Taxonomy" id="137778"/>
    <lineage>
        <taxon>Bacteria</taxon>
        <taxon>Pseudomonadati</taxon>
        <taxon>Campylobacterota</taxon>
        <taxon>Epsilonproteobacteria</taxon>
        <taxon>Campylobacterales</taxon>
        <taxon>Helicobacteraceae</taxon>
        <taxon>Helicobacter</taxon>
    </lineage>
</organism>
<dbReference type="OrthoDB" id="9765111at2"/>
<evidence type="ECO:0000256" key="4">
    <source>
        <dbReference type="ARBA" id="ARBA00023172"/>
    </source>
</evidence>
<evidence type="ECO:0000256" key="3">
    <source>
        <dbReference type="ARBA" id="ARBA00023054"/>
    </source>
</evidence>
<evidence type="ECO:0000313" key="8">
    <source>
        <dbReference type="EMBL" id="RDU72500.1"/>
    </source>
</evidence>
<dbReference type="GO" id="GO:0006310">
    <property type="term" value="P:DNA recombination"/>
    <property type="evidence" value="ECO:0007669"/>
    <property type="project" value="UniProtKB-KW"/>
</dbReference>
<name>A0A3D8J5H6_9HELI</name>
<evidence type="ECO:0000256" key="1">
    <source>
        <dbReference type="ARBA" id="ARBA00003416"/>
    </source>
</evidence>
<evidence type="ECO:0000256" key="2">
    <source>
        <dbReference type="ARBA" id="ARBA00009840"/>
    </source>
</evidence>
<keyword evidence="9" id="KW-1185">Reference proteome</keyword>
<protein>
    <submittedName>
        <fullName evidence="8">DNA recombination protein RmuC</fullName>
    </submittedName>
</protein>
<sequence>MQQFILPSLTFFVSLSFIMGILCYLQRKKINSFREILKQKEEYLLAKNLITQELQLKERHIADRLQCAQEDNERLRSESLQILESLKQEYENKLQAKENTLRESYTHYIAKIQEIQDAHKTELQEKIREALLEQEEKLNTQYHAKQEEIAKTLTIEREKQEALMTQRFYEISNSLLEQKGQQFQEKQELSLKPLTEEIIRFKHEIAQNTKENQEKQTSLITEIKLLKDANMLISKEANNLATVMKGGAKQQGQWGEVVLERILENSGLEKDREYHLQVTLKNEQQQNLRPDAIVQLPNNRFVIIDSKVSLNAYLEYSNSEDSKQKEQYLKSHLESIKLHIKNLTAKTYQDYIDGQKLDFMIMFLPSEGAYNEILREDMKIFMDAYQKGIIISAPTTLMVILRLINYLWKNEARDKNTEKILGECEKLIKKFNGFKDSMEKIEVGLQNALSAYGRAGTQLNGRGSLSSYINNLNNYMSKIAQKNSLQDSQVTLENRDTQEQNEALSQAHSRKDSHIA</sequence>
<accession>A0A3D8J5H6</accession>
<evidence type="ECO:0000256" key="6">
    <source>
        <dbReference type="SAM" id="MobiDB-lite"/>
    </source>
</evidence>
<proteinExistence type="inferred from homology"/>
<gene>
    <name evidence="8" type="ORF">CQA66_04080</name>
</gene>
<dbReference type="AlphaFoldDB" id="A0A3D8J5H6"/>
<keyword evidence="7" id="KW-0472">Membrane</keyword>
<comment type="function">
    <text evidence="1">Involved in DNA recombination.</text>
</comment>
<dbReference type="PANTHER" id="PTHR30563:SF0">
    <property type="entry name" value="DNA RECOMBINATION PROTEIN RMUC"/>
    <property type="match status" value="1"/>
</dbReference>
<keyword evidence="4" id="KW-0233">DNA recombination</keyword>
<dbReference type="PANTHER" id="PTHR30563">
    <property type="entry name" value="DNA RECOMBINATION PROTEIN RMUC"/>
    <property type="match status" value="1"/>
</dbReference>
<feature type="region of interest" description="Disordered" evidence="6">
    <location>
        <begin position="494"/>
        <end position="516"/>
    </location>
</feature>
<reference evidence="8 9" key="1">
    <citation type="submission" date="2018-04" db="EMBL/GenBank/DDBJ databases">
        <title>Novel Campyloabacter and Helicobacter Species and Strains.</title>
        <authorList>
            <person name="Mannion A.J."/>
            <person name="Shen Z."/>
            <person name="Fox J.G."/>
        </authorList>
    </citation>
    <scope>NUCLEOTIDE SEQUENCE [LARGE SCALE GENOMIC DNA]</scope>
    <source>
        <strain evidence="8 9">MIT 97-5075</strain>
    </source>
</reference>
<comment type="similarity">
    <text evidence="2">Belongs to the RmuC family.</text>
</comment>
<dbReference type="InterPro" id="IPR003798">
    <property type="entry name" value="DNA_recombination_RmuC"/>
</dbReference>
<evidence type="ECO:0000256" key="5">
    <source>
        <dbReference type="SAM" id="Coils"/>
    </source>
</evidence>
<evidence type="ECO:0000256" key="7">
    <source>
        <dbReference type="SAM" id="Phobius"/>
    </source>
</evidence>
<feature type="coiled-coil region" evidence="5">
    <location>
        <begin position="80"/>
        <end position="148"/>
    </location>
</feature>
<keyword evidence="7" id="KW-0812">Transmembrane</keyword>
<feature type="transmembrane region" description="Helical" evidence="7">
    <location>
        <begin position="6"/>
        <end position="25"/>
    </location>
</feature>
<dbReference type="Pfam" id="PF02646">
    <property type="entry name" value="RmuC"/>
    <property type="match status" value="1"/>
</dbReference>
<keyword evidence="7" id="KW-1133">Transmembrane helix</keyword>
<dbReference type="EMBL" id="NXLW01000006">
    <property type="protein sequence ID" value="RDU72500.1"/>
    <property type="molecule type" value="Genomic_DNA"/>
</dbReference>